<keyword evidence="4" id="KW-1185">Reference proteome</keyword>
<dbReference type="Pfam" id="PF04784">
    <property type="entry name" value="DUF547"/>
    <property type="match status" value="1"/>
</dbReference>
<protein>
    <recommendedName>
        <fullName evidence="2">DUF547 domain-containing protein</fullName>
    </recommendedName>
</protein>
<dbReference type="PANTHER" id="PTHR46361">
    <property type="entry name" value="ELECTRON CARRIER/ PROTEIN DISULFIDE OXIDOREDUCTASE"/>
    <property type="match status" value="1"/>
</dbReference>
<dbReference type="Proteomes" id="UP000002171">
    <property type="component" value="Unassembled WGS sequence"/>
</dbReference>
<feature type="domain" description="DUF547" evidence="2">
    <location>
        <begin position="89"/>
        <end position="203"/>
    </location>
</feature>
<comment type="caution">
    <text evidence="3">The sequence shown here is derived from an EMBL/GenBank/DDBJ whole genome shotgun (WGS) entry which is preliminary data.</text>
</comment>
<evidence type="ECO:0000256" key="1">
    <source>
        <dbReference type="SAM" id="SignalP"/>
    </source>
</evidence>
<dbReference type="RefSeq" id="WP_007020787.1">
    <property type="nucleotide sequence ID" value="NZ_CH724125.1"/>
</dbReference>
<dbReference type="AlphaFoldDB" id="A0A7U8C6L2"/>
<organism evidence="3 4">
    <name type="scientific">Neptuniibacter caesariensis</name>
    <dbReference type="NCBI Taxonomy" id="207954"/>
    <lineage>
        <taxon>Bacteria</taxon>
        <taxon>Pseudomonadati</taxon>
        <taxon>Pseudomonadota</taxon>
        <taxon>Gammaproteobacteria</taxon>
        <taxon>Oceanospirillales</taxon>
        <taxon>Oceanospirillaceae</taxon>
        <taxon>Neptuniibacter</taxon>
    </lineage>
</organism>
<reference evidence="3 4" key="1">
    <citation type="submission" date="2006-02" db="EMBL/GenBank/DDBJ databases">
        <authorList>
            <person name="Pinhassi J."/>
            <person name="Pedros-Alio C."/>
            <person name="Ferriera S."/>
            <person name="Johnson J."/>
            <person name="Kravitz S."/>
            <person name="Halpern A."/>
            <person name="Remington K."/>
            <person name="Beeson K."/>
            <person name="Tran B."/>
            <person name="Rogers Y.-H."/>
            <person name="Friedman R."/>
            <person name="Venter J.C."/>
        </authorList>
    </citation>
    <scope>NUCLEOTIDE SEQUENCE [LARGE SCALE GENOMIC DNA]</scope>
    <source>
        <strain evidence="3 4">MED92</strain>
    </source>
</reference>
<evidence type="ECO:0000313" key="4">
    <source>
        <dbReference type="Proteomes" id="UP000002171"/>
    </source>
</evidence>
<feature type="signal peptide" evidence="1">
    <location>
        <begin position="1"/>
        <end position="19"/>
    </location>
</feature>
<keyword evidence="1" id="KW-0732">Signal</keyword>
<dbReference type="InterPro" id="IPR006869">
    <property type="entry name" value="DUF547"/>
</dbReference>
<gene>
    <name evidence="3" type="ORF">MED92_15608</name>
</gene>
<name>A0A7U8C6L2_NEPCE</name>
<sequence>MLQRLLLTLLLMLAMPLHAAPKADLWPHWQQNTPQSELLIDHSDWQKWLTTYVATDPSGYNRVAYSRVTNADKALLSNYLNYLQSLTISHYTQEEQMAFWINLYNAQTVALILEYYPVKSITDIDISPGFFSNGPWKKKLLSIENQSLSLDDIEHRILRPIWQDPRIHYAVNCASVGCPNLSDQAFTAANTEQLLDKNARLYINHPRGVYIDNEKLILSKIYSWFSEDFGRSDQDIIQHIAMFADPALMQQLEKHTRIDDYEYDWSLNEIRDASQ</sequence>
<evidence type="ECO:0000259" key="2">
    <source>
        <dbReference type="Pfam" id="PF04784"/>
    </source>
</evidence>
<evidence type="ECO:0000313" key="3">
    <source>
        <dbReference type="EMBL" id="EAR62477.1"/>
    </source>
</evidence>
<dbReference type="PANTHER" id="PTHR46361:SF3">
    <property type="entry name" value="ELECTRON CARRIER_ PROTEIN DISULFIDE OXIDOREDUCTASE"/>
    <property type="match status" value="1"/>
</dbReference>
<dbReference type="EMBL" id="AAOW01000003">
    <property type="protein sequence ID" value="EAR62477.1"/>
    <property type="molecule type" value="Genomic_DNA"/>
</dbReference>
<proteinExistence type="predicted"/>
<accession>A0A7U8C6L2</accession>
<feature type="chain" id="PRO_5031353882" description="DUF547 domain-containing protein" evidence="1">
    <location>
        <begin position="20"/>
        <end position="275"/>
    </location>
</feature>
<dbReference type="OrthoDB" id="526867at2"/>